<dbReference type="InterPro" id="IPR006311">
    <property type="entry name" value="TAT_signal"/>
</dbReference>
<evidence type="ECO:0000256" key="4">
    <source>
        <dbReference type="ARBA" id="ARBA00023088"/>
    </source>
</evidence>
<dbReference type="Proteomes" id="UP001155240">
    <property type="component" value="Unassembled WGS sequence"/>
</dbReference>
<evidence type="ECO:0000256" key="6">
    <source>
        <dbReference type="SAM" id="Phobius"/>
    </source>
</evidence>
<keyword evidence="1" id="KW-0134">Cell wall</keyword>
<feature type="compositionally biased region" description="Low complexity" evidence="5">
    <location>
        <begin position="259"/>
        <end position="277"/>
    </location>
</feature>
<feature type="transmembrane region" description="Helical" evidence="6">
    <location>
        <begin position="302"/>
        <end position="321"/>
    </location>
</feature>
<keyword evidence="6" id="KW-1133">Transmembrane helix</keyword>
<evidence type="ECO:0000313" key="10">
    <source>
        <dbReference type="Proteomes" id="UP001155240"/>
    </source>
</evidence>
<reference evidence="9" key="1">
    <citation type="submission" date="2022-06" db="EMBL/GenBank/DDBJ databases">
        <title>Whole genome shotgun sequencing (WGS) of Rathayibacter sp. ZW T2_19, isolated from stored onions (Allium cepa).</title>
        <authorList>
            <person name="Stoll D.A."/>
            <person name="Huch M."/>
        </authorList>
    </citation>
    <scope>NUCLEOTIDE SEQUENCE</scope>
    <source>
        <strain evidence="9">ZW T2_19</strain>
    </source>
</reference>
<feature type="region of interest" description="Disordered" evidence="5">
    <location>
        <begin position="259"/>
        <end position="291"/>
    </location>
</feature>
<feature type="chain" id="PRO_5040997873" evidence="7">
    <location>
        <begin position="32"/>
        <end position="328"/>
    </location>
</feature>
<evidence type="ECO:0000256" key="7">
    <source>
        <dbReference type="SAM" id="SignalP"/>
    </source>
</evidence>
<proteinExistence type="predicted"/>
<dbReference type="PROSITE" id="PS50847">
    <property type="entry name" value="GRAM_POS_ANCHORING"/>
    <property type="match status" value="1"/>
</dbReference>
<gene>
    <name evidence="9" type="ORF">NB037_12240</name>
</gene>
<keyword evidence="3 7" id="KW-0732">Signal</keyword>
<protein>
    <submittedName>
        <fullName evidence="9">LPXTG cell wall anchor domain-containing protein</fullName>
    </submittedName>
</protein>
<keyword evidence="4" id="KW-0572">Peptidoglycan-anchor</keyword>
<evidence type="ECO:0000256" key="3">
    <source>
        <dbReference type="ARBA" id="ARBA00022729"/>
    </source>
</evidence>
<dbReference type="AlphaFoldDB" id="A0A9X2E0J4"/>
<dbReference type="NCBIfam" id="TIGR01167">
    <property type="entry name" value="LPXTG_anchor"/>
    <property type="match status" value="1"/>
</dbReference>
<accession>A0A9X2E0J4</accession>
<evidence type="ECO:0000259" key="8">
    <source>
        <dbReference type="PROSITE" id="PS50847"/>
    </source>
</evidence>
<evidence type="ECO:0000256" key="5">
    <source>
        <dbReference type="SAM" id="MobiDB-lite"/>
    </source>
</evidence>
<organism evidence="9 10">
    <name type="scientific">Rathayibacter rubneri</name>
    <dbReference type="NCBI Taxonomy" id="2950106"/>
    <lineage>
        <taxon>Bacteria</taxon>
        <taxon>Bacillati</taxon>
        <taxon>Actinomycetota</taxon>
        <taxon>Actinomycetes</taxon>
        <taxon>Micrococcales</taxon>
        <taxon>Microbacteriaceae</taxon>
        <taxon>Rathayibacter</taxon>
    </lineage>
</organism>
<comment type="caution">
    <text evidence="9">The sequence shown here is derived from an EMBL/GenBank/DDBJ whole genome shotgun (WGS) entry which is preliminary data.</text>
</comment>
<dbReference type="RefSeq" id="WP_251946137.1">
    <property type="nucleotide sequence ID" value="NZ_JAMRYM010000053.1"/>
</dbReference>
<dbReference type="PROSITE" id="PS51318">
    <property type="entry name" value="TAT"/>
    <property type="match status" value="1"/>
</dbReference>
<sequence>MNRSDRPLLRGTLTAATVLGLSLAGAATASAENPSDWEDGIHADGGALVVDAGPEYAGYDVLVQAQLPLGAGRGAGVWIVKKASLDVQGDATVLNFSGPVNLYFSSPSAVDSEPELAEPAATAAIYRGATIEYDVDPAAGTAVVDGVVPEPEIPTLSGLQYTVSTFARSSVAPSSYVVGEDFDLVVSDLQWATQGDLDGLATRTMIYSEPTLLGSSTVTDGTVVQTVPAEYTDEPHTVALFDVYGRLLASATLDGGAAATPGTTPTAAPTTPAAAAPVAHSGAKPGSRTGAHLAETGVETGAGALLAGLLLAAGAGGLVVARRRGARA</sequence>
<dbReference type="InterPro" id="IPR019931">
    <property type="entry name" value="LPXTG_anchor"/>
</dbReference>
<keyword evidence="2" id="KW-0964">Secreted</keyword>
<evidence type="ECO:0000313" key="9">
    <source>
        <dbReference type="EMBL" id="MCM6763188.1"/>
    </source>
</evidence>
<keyword evidence="6" id="KW-0812">Transmembrane</keyword>
<evidence type="ECO:0000256" key="2">
    <source>
        <dbReference type="ARBA" id="ARBA00022525"/>
    </source>
</evidence>
<keyword evidence="10" id="KW-1185">Reference proteome</keyword>
<feature type="signal peptide" evidence="7">
    <location>
        <begin position="1"/>
        <end position="31"/>
    </location>
</feature>
<evidence type="ECO:0000256" key="1">
    <source>
        <dbReference type="ARBA" id="ARBA00022512"/>
    </source>
</evidence>
<keyword evidence="6" id="KW-0472">Membrane</keyword>
<name>A0A9X2E0J4_9MICO</name>
<feature type="domain" description="Gram-positive cocci surface proteins LPxTG" evidence="8">
    <location>
        <begin position="293"/>
        <end position="328"/>
    </location>
</feature>
<dbReference type="EMBL" id="JAMRYM010000053">
    <property type="protein sequence ID" value="MCM6763188.1"/>
    <property type="molecule type" value="Genomic_DNA"/>
</dbReference>